<dbReference type="PATRIC" id="fig|1280.3385.peg.3"/>
<accession>A0A0H2DUR8</accession>
<name>A0A0H2DUR8_STAAU</name>
<proteinExistence type="predicted"/>
<dbReference type="PROSITE" id="PS51032">
    <property type="entry name" value="AP2_ERF"/>
    <property type="match status" value="1"/>
</dbReference>
<evidence type="ECO:0000313" key="2">
    <source>
        <dbReference type="Proteomes" id="UP000039437"/>
    </source>
</evidence>
<evidence type="ECO:0000313" key="1">
    <source>
        <dbReference type="EMBL" id="CRI08492.1"/>
    </source>
</evidence>
<dbReference type="Gene3D" id="3.30.730.10">
    <property type="entry name" value="AP2/ERF domain"/>
    <property type="match status" value="1"/>
</dbReference>
<dbReference type="GO" id="GO:0003700">
    <property type="term" value="F:DNA-binding transcription factor activity"/>
    <property type="evidence" value="ECO:0007669"/>
    <property type="project" value="InterPro"/>
</dbReference>
<dbReference type="InterPro" id="IPR036955">
    <property type="entry name" value="AP2/ERF_dom_sf"/>
</dbReference>
<organism evidence="1 2">
    <name type="scientific">Staphylococcus aureus</name>
    <dbReference type="NCBI Taxonomy" id="1280"/>
    <lineage>
        <taxon>Bacteria</taxon>
        <taxon>Bacillati</taxon>
        <taxon>Bacillota</taxon>
        <taxon>Bacilli</taxon>
        <taxon>Bacillales</taxon>
        <taxon>Staphylococcaceae</taxon>
        <taxon>Staphylococcus</taxon>
    </lineage>
</organism>
<dbReference type="RefSeq" id="WP_000240901.1">
    <property type="nucleotide sequence ID" value="NZ_AP019751.1"/>
</dbReference>
<dbReference type="EMBL" id="CVOQ01000010">
    <property type="protein sequence ID" value="CRI08492.1"/>
    <property type="molecule type" value="Genomic_DNA"/>
</dbReference>
<reference evidence="1 2" key="1">
    <citation type="submission" date="2015-04" db="EMBL/GenBank/DDBJ databases">
        <authorList>
            <person name="Syromyatnikov M.Y."/>
            <person name="Popov V.N."/>
        </authorList>
    </citation>
    <scope>NUCLEOTIDE SEQUENCE [LARGE SCALE GENOMIC DNA]</scope>
    <source>
        <strain evidence="1 2">AH1</strain>
    </source>
</reference>
<dbReference type="Proteomes" id="UP000039437">
    <property type="component" value="Unassembled WGS sequence"/>
</dbReference>
<gene>
    <name evidence="1" type="ORF">BN1321_180087</name>
</gene>
<dbReference type="GO" id="GO:0003677">
    <property type="term" value="F:DNA binding"/>
    <property type="evidence" value="ECO:0007669"/>
    <property type="project" value="InterPro"/>
</dbReference>
<dbReference type="AlphaFoldDB" id="A0A0H2DUR8"/>
<dbReference type="InterPro" id="IPR016177">
    <property type="entry name" value="DNA-bd_dom_sf"/>
</dbReference>
<sequence length="259" mass="30201">MVKSIFLQDGEEILVDDEDYERVNQHTWHKAFKDNYRMIVNSDKKHLPDFILKKSFQKIKNNDFTRKNLTTEGNKTRWSKAKCNNSSKYKGVSWDKKNNNWYACIAVDKKTKNLGHFVNEDEAAKAYNNAVNEYWGGVGYLNIIGEDNRLKKRNYKTNIKQLKRGTDKNNLRGINKIKHRYYSKIFYSGNYIALGGYDDLNKARLVYNKCSSYLHGSDAILNDVPMTDELKEFISNWEVPDKIKALKGEDNGRSIVDKT</sequence>
<protein>
    <submittedName>
        <fullName evidence="1">Uncharacterized protein</fullName>
    </submittedName>
</protein>
<dbReference type="InterPro" id="IPR001471">
    <property type="entry name" value="AP2/ERF_dom"/>
</dbReference>
<dbReference type="SUPFAM" id="SSF54171">
    <property type="entry name" value="DNA-binding domain"/>
    <property type="match status" value="1"/>
</dbReference>